<dbReference type="EMBL" id="JAANNP010000003">
    <property type="protein sequence ID" value="NHC13964.1"/>
    <property type="molecule type" value="Genomic_DNA"/>
</dbReference>
<feature type="region of interest" description="Disordered" evidence="10">
    <location>
        <begin position="82"/>
        <end position="127"/>
    </location>
</feature>
<organism evidence="11 12">
    <name type="scientific">Motilibacter deserti</name>
    <dbReference type="NCBI Taxonomy" id="2714956"/>
    <lineage>
        <taxon>Bacteria</taxon>
        <taxon>Bacillati</taxon>
        <taxon>Actinomycetota</taxon>
        <taxon>Actinomycetes</taxon>
        <taxon>Motilibacterales</taxon>
        <taxon>Motilibacteraceae</taxon>
        <taxon>Motilibacter</taxon>
    </lineage>
</organism>
<evidence type="ECO:0000256" key="10">
    <source>
        <dbReference type="SAM" id="MobiDB-lite"/>
    </source>
</evidence>
<keyword evidence="4" id="KW-1003">Cell membrane</keyword>
<keyword evidence="3" id="KW-0813">Transport</keyword>
<comment type="subcellular location">
    <subcellularLocation>
        <location evidence="1">Cell membrane</location>
        <topology evidence="1">Single-pass membrane protein</topology>
    </subcellularLocation>
</comment>
<keyword evidence="5" id="KW-0812">Transmembrane</keyword>
<dbReference type="InterPro" id="IPR003849">
    <property type="entry name" value="Preprotein_translocase_YajC"/>
</dbReference>
<dbReference type="Pfam" id="PF02699">
    <property type="entry name" value="YajC"/>
    <property type="match status" value="1"/>
</dbReference>
<keyword evidence="8" id="KW-0811">Translocation</keyword>
<dbReference type="Proteomes" id="UP000800981">
    <property type="component" value="Unassembled WGS sequence"/>
</dbReference>
<evidence type="ECO:0000256" key="8">
    <source>
        <dbReference type="ARBA" id="ARBA00023010"/>
    </source>
</evidence>
<proteinExistence type="inferred from homology"/>
<sequence length="127" mass="13281">MRSLASLLPFVLIGLVFWLLLIRPAQSRQRRLAQMQAELLPGARVITTAGLHATVVALEDDVVVLETSPGITSRWARGAVGQVLPSSSGSGADDTTHRASDEAPGAGEGPVSFDKRDKPAPPDSATG</sequence>
<keyword evidence="6" id="KW-0653">Protein transport</keyword>
<evidence type="ECO:0000313" key="11">
    <source>
        <dbReference type="EMBL" id="NHC13964.1"/>
    </source>
</evidence>
<accession>A0ABX0GWF3</accession>
<protein>
    <submittedName>
        <fullName evidence="11">Preprotein translocase subunit YajC</fullName>
    </submittedName>
</protein>
<dbReference type="RefSeq" id="WP_166280985.1">
    <property type="nucleotide sequence ID" value="NZ_JAANNP010000003.1"/>
</dbReference>
<name>A0ABX0GWF3_9ACTN</name>
<comment type="caution">
    <text evidence="11">The sequence shown here is derived from an EMBL/GenBank/DDBJ whole genome shotgun (WGS) entry which is preliminary data.</text>
</comment>
<dbReference type="PRINTS" id="PR01853">
    <property type="entry name" value="YAJCTRNLCASE"/>
</dbReference>
<evidence type="ECO:0000256" key="5">
    <source>
        <dbReference type="ARBA" id="ARBA00022692"/>
    </source>
</evidence>
<dbReference type="NCBIfam" id="TIGR00739">
    <property type="entry name" value="yajC"/>
    <property type="match status" value="1"/>
</dbReference>
<keyword evidence="7" id="KW-1133">Transmembrane helix</keyword>
<dbReference type="PANTHER" id="PTHR33909:SF1">
    <property type="entry name" value="SEC TRANSLOCON ACCESSORY COMPLEX SUBUNIT YAJC"/>
    <property type="match status" value="1"/>
</dbReference>
<evidence type="ECO:0000256" key="2">
    <source>
        <dbReference type="ARBA" id="ARBA00006742"/>
    </source>
</evidence>
<evidence type="ECO:0000256" key="7">
    <source>
        <dbReference type="ARBA" id="ARBA00022989"/>
    </source>
</evidence>
<keyword evidence="9" id="KW-0472">Membrane</keyword>
<gene>
    <name evidence="11" type="primary">yajC</name>
    <name evidence="11" type="ORF">G9H71_09245</name>
</gene>
<evidence type="ECO:0000313" key="12">
    <source>
        <dbReference type="Proteomes" id="UP000800981"/>
    </source>
</evidence>
<evidence type="ECO:0000256" key="1">
    <source>
        <dbReference type="ARBA" id="ARBA00004162"/>
    </source>
</evidence>
<evidence type="ECO:0000256" key="4">
    <source>
        <dbReference type="ARBA" id="ARBA00022475"/>
    </source>
</evidence>
<keyword evidence="12" id="KW-1185">Reference proteome</keyword>
<comment type="similarity">
    <text evidence="2">Belongs to the YajC family.</text>
</comment>
<evidence type="ECO:0000256" key="3">
    <source>
        <dbReference type="ARBA" id="ARBA00022448"/>
    </source>
</evidence>
<evidence type="ECO:0000256" key="6">
    <source>
        <dbReference type="ARBA" id="ARBA00022927"/>
    </source>
</evidence>
<evidence type="ECO:0000256" key="9">
    <source>
        <dbReference type="ARBA" id="ARBA00023136"/>
    </source>
</evidence>
<reference evidence="11 12" key="1">
    <citation type="submission" date="2020-03" db="EMBL/GenBank/DDBJ databases">
        <title>Two novel Motilibacter sp.</title>
        <authorList>
            <person name="Liu S."/>
        </authorList>
    </citation>
    <scope>NUCLEOTIDE SEQUENCE [LARGE SCALE GENOMIC DNA]</scope>
    <source>
        <strain evidence="11 12">E257</strain>
    </source>
</reference>
<dbReference type="PANTHER" id="PTHR33909">
    <property type="entry name" value="SEC TRANSLOCON ACCESSORY COMPLEX SUBUNIT YAJC"/>
    <property type="match status" value="1"/>
</dbReference>
<dbReference type="SMART" id="SM01323">
    <property type="entry name" value="YajC"/>
    <property type="match status" value="1"/>
</dbReference>